<accession>A0A839GS90</accession>
<dbReference type="Proteomes" id="UP000563094">
    <property type="component" value="Unassembled WGS sequence"/>
</dbReference>
<reference evidence="1 2" key="1">
    <citation type="submission" date="2020-08" db="EMBL/GenBank/DDBJ databases">
        <title>Genomic Encyclopedia of Type Strains, Phase IV (KMG-IV): sequencing the most valuable type-strain genomes for metagenomic binning, comparative biology and taxonomic classification.</title>
        <authorList>
            <person name="Goeker M."/>
        </authorList>
    </citation>
    <scope>NUCLEOTIDE SEQUENCE [LARGE SCALE GENOMIC DNA]</scope>
    <source>
        <strain evidence="1 2">DSM 29854</strain>
    </source>
</reference>
<evidence type="ECO:0000313" key="1">
    <source>
        <dbReference type="EMBL" id="MBA9076691.1"/>
    </source>
</evidence>
<gene>
    <name evidence="1" type="ORF">FHS90_001397</name>
</gene>
<proteinExistence type="predicted"/>
<protein>
    <submittedName>
        <fullName evidence="1">Uncharacterized protein</fullName>
    </submittedName>
</protein>
<organism evidence="1 2">
    <name type="scientific">Rufibacter quisquiliarum</name>
    <dbReference type="NCBI Taxonomy" id="1549639"/>
    <lineage>
        <taxon>Bacteria</taxon>
        <taxon>Pseudomonadati</taxon>
        <taxon>Bacteroidota</taxon>
        <taxon>Cytophagia</taxon>
        <taxon>Cytophagales</taxon>
        <taxon>Hymenobacteraceae</taxon>
        <taxon>Rufibacter</taxon>
    </lineage>
</organism>
<keyword evidence="2" id="KW-1185">Reference proteome</keyword>
<evidence type="ECO:0000313" key="2">
    <source>
        <dbReference type="Proteomes" id="UP000563094"/>
    </source>
</evidence>
<dbReference type="AlphaFoldDB" id="A0A839GS90"/>
<comment type="caution">
    <text evidence="1">The sequence shown here is derived from an EMBL/GenBank/DDBJ whole genome shotgun (WGS) entry which is preliminary data.</text>
</comment>
<name>A0A839GS90_9BACT</name>
<sequence>MITDADFNAWVYTVTNDGRTLPSSFSQFGLDYYKFIPAFKNAFPDYANTIASDLEPGAIFNVYNSSNCK</sequence>
<dbReference type="EMBL" id="JACJIQ010000004">
    <property type="protein sequence ID" value="MBA9076691.1"/>
    <property type="molecule type" value="Genomic_DNA"/>
</dbReference>